<name>A0ABU7I4Q9_9SPHI</name>
<organism evidence="1 2">
    <name type="scientific">Pedobacter albus</name>
    <dbReference type="NCBI Taxonomy" id="3113905"/>
    <lineage>
        <taxon>Bacteria</taxon>
        <taxon>Pseudomonadati</taxon>
        <taxon>Bacteroidota</taxon>
        <taxon>Sphingobacteriia</taxon>
        <taxon>Sphingobacteriales</taxon>
        <taxon>Sphingobacteriaceae</taxon>
        <taxon>Pedobacter</taxon>
    </lineage>
</organism>
<dbReference type="PANTHER" id="PTHR36454:SF1">
    <property type="entry name" value="DUF1015 DOMAIN-CONTAINING PROTEIN"/>
    <property type="match status" value="1"/>
</dbReference>
<reference evidence="1 2" key="1">
    <citation type="submission" date="2024-01" db="EMBL/GenBank/DDBJ databases">
        <title>Pedobacter sp. nov., isolated from fresh soil.</title>
        <authorList>
            <person name="Le N.T.T."/>
        </authorList>
    </citation>
    <scope>NUCLEOTIDE SEQUENCE [LARGE SCALE GENOMIC DNA]</scope>
    <source>
        <strain evidence="1 2">KR3-3</strain>
    </source>
</reference>
<comment type="caution">
    <text evidence="1">The sequence shown here is derived from an EMBL/GenBank/DDBJ whole genome shotgun (WGS) entry which is preliminary data.</text>
</comment>
<proteinExistence type="predicted"/>
<evidence type="ECO:0000313" key="1">
    <source>
        <dbReference type="EMBL" id="MEE1944445.1"/>
    </source>
</evidence>
<dbReference type="Proteomes" id="UP001336835">
    <property type="component" value="Unassembled WGS sequence"/>
</dbReference>
<evidence type="ECO:0000313" key="2">
    <source>
        <dbReference type="Proteomes" id="UP001336835"/>
    </source>
</evidence>
<accession>A0ABU7I4Q9</accession>
<protein>
    <submittedName>
        <fullName evidence="1">DUF1015 domain-containing protein</fullName>
    </submittedName>
</protein>
<dbReference type="RefSeq" id="WP_330106815.1">
    <property type="nucleotide sequence ID" value="NZ_JAZDQT010000001.1"/>
</dbReference>
<dbReference type="Pfam" id="PF06245">
    <property type="entry name" value="DUF1015"/>
    <property type="match status" value="1"/>
</dbReference>
<dbReference type="PIRSF" id="PIRSF033563">
    <property type="entry name" value="UCP033563"/>
    <property type="match status" value="1"/>
</dbReference>
<dbReference type="EMBL" id="JAZDQT010000001">
    <property type="protein sequence ID" value="MEE1944445.1"/>
    <property type="molecule type" value="Genomic_DNA"/>
</dbReference>
<gene>
    <name evidence="1" type="ORF">VRU48_04950</name>
</gene>
<dbReference type="InterPro" id="IPR008323">
    <property type="entry name" value="UCP033563"/>
</dbReference>
<dbReference type="PANTHER" id="PTHR36454">
    <property type="entry name" value="LMO2823 PROTEIN"/>
    <property type="match status" value="1"/>
</dbReference>
<sequence>MPRIKPFCALKPAAALLAKVVTRPLENYSMGQARLIASENPISFLHLINPELDNPYLRGSRQELVFKKINENLDDFIEKQVLVSEKLPSIYIYQVKHDGLQQTGIWTLTHINDYLEGHIKKHEHTVERREKLLAEYLQQTDLDANPVLITYHPNAEVKRIMEKYLAQKPVIDFSFADATEHRVWTVNEPEDLAVLVSAFAQIPVVYIADGHHRAASMAKMGLHKRARHANNEEADFNYFSTVYMDTQEVKVLEYNRLVRDLADLTEKEFLDALAATFEVEKMPEPFKPSVLHEFGMCLKSGWYKLKAKPHLYNDDPVGCLDVSVLQDHILLPILHINDCRTDARITFVGGKTPLNELEKQVNNGTNAVAFVLVPTAIEQLINVADADQVMPPKSTWVEPKFLVGLLSHHFKG</sequence>
<keyword evidence="2" id="KW-1185">Reference proteome</keyword>